<organism evidence="3 4">
    <name type="scientific">Geodia barretti</name>
    <name type="common">Barrett's horny sponge</name>
    <dbReference type="NCBI Taxonomy" id="519541"/>
    <lineage>
        <taxon>Eukaryota</taxon>
        <taxon>Metazoa</taxon>
        <taxon>Porifera</taxon>
        <taxon>Demospongiae</taxon>
        <taxon>Heteroscleromorpha</taxon>
        <taxon>Tetractinellida</taxon>
        <taxon>Astrophorina</taxon>
        <taxon>Geodiidae</taxon>
        <taxon>Geodia</taxon>
    </lineage>
</organism>
<reference evidence="3" key="1">
    <citation type="submission" date="2023-03" db="EMBL/GenBank/DDBJ databases">
        <authorList>
            <person name="Steffen K."/>
            <person name="Cardenas P."/>
        </authorList>
    </citation>
    <scope>NUCLEOTIDE SEQUENCE</scope>
</reference>
<gene>
    <name evidence="3" type="ORF">GBAR_LOCUS16415</name>
</gene>
<protein>
    <submittedName>
        <fullName evidence="3">Single-stranded DNA binding protein Ssb</fullName>
    </submittedName>
</protein>
<keyword evidence="4" id="KW-1185">Reference proteome</keyword>
<evidence type="ECO:0000313" key="3">
    <source>
        <dbReference type="EMBL" id="CAI8028876.1"/>
    </source>
</evidence>
<dbReference type="GO" id="GO:0003677">
    <property type="term" value="F:DNA binding"/>
    <property type="evidence" value="ECO:0007669"/>
    <property type="project" value="UniProtKB-KW"/>
</dbReference>
<dbReference type="EMBL" id="CASHTH010002369">
    <property type="protein sequence ID" value="CAI8028876.1"/>
    <property type="molecule type" value="Genomic_DNA"/>
</dbReference>
<dbReference type="Gene3D" id="2.40.50.140">
    <property type="entry name" value="Nucleic acid-binding proteins"/>
    <property type="match status" value="1"/>
</dbReference>
<dbReference type="CDD" id="cd04491">
    <property type="entry name" value="SoSSB_OBF"/>
    <property type="match status" value="1"/>
</dbReference>
<dbReference type="PANTHER" id="PTHR13356:SF0">
    <property type="entry name" value="SOSS COMPLEX SUBUNIT B HOMOLOG"/>
    <property type="match status" value="1"/>
</dbReference>
<comment type="caution">
    <text evidence="3">The sequence shown here is derived from an EMBL/GenBank/DDBJ whole genome shotgun (WGS) entry which is preliminary data.</text>
</comment>
<accession>A0AA35SHP7</accession>
<dbReference type="PANTHER" id="PTHR13356">
    <property type="entry name" value="OB FOLD NUCLEIC ACID BINDING PROTEIN-RELATED"/>
    <property type="match status" value="1"/>
</dbReference>
<dbReference type="SUPFAM" id="SSF50249">
    <property type="entry name" value="Nucleic acid-binding proteins"/>
    <property type="match status" value="1"/>
</dbReference>
<dbReference type="InterPro" id="IPR048970">
    <property type="entry name" value="OB_Ssb-like"/>
</dbReference>
<feature type="domain" description="Single-stranded DNA binding protein Ssb-like OB fold" evidence="2">
    <location>
        <begin position="20"/>
        <end position="96"/>
    </location>
</feature>
<dbReference type="Pfam" id="PF21473">
    <property type="entry name" value="OB_Ssb-like"/>
    <property type="match status" value="1"/>
</dbReference>
<proteinExistence type="predicted"/>
<sequence length="99" mass="10968">MVTAEQAKNLRSNINIEGKIKDKQEPRTVNLRTGGTTEVCDMLLQDSEDGEIKLTLWGDEIEKVSDGDTVRVTNGYTKPFRGEVGLSIGKYGKLEVNPQ</sequence>
<dbReference type="Proteomes" id="UP001174909">
    <property type="component" value="Unassembled WGS sequence"/>
</dbReference>
<evidence type="ECO:0000313" key="4">
    <source>
        <dbReference type="Proteomes" id="UP001174909"/>
    </source>
</evidence>
<dbReference type="GO" id="GO:0010212">
    <property type="term" value="P:response to ionizing radiation"/>
    <property type="evidence" value="ECO:0007669"/>
    <property type="project" value="TreeGrafter"/>
</dbReference>
<dbReference type="GO" id="GO:0000724">
    <property type="term" value="P:double-strand break repair via homologous recombination"/>
    <property type="evidence" value="ECO:0007669"/>
    <property type="project" value="TreeGrafter"/>
</dbReference>
<evidence type="ECO:0000256" key="1">
    <source>
        <dbReference type="ARBA" id="ARBA00023125"/>
    </source>
</evidence>
<keyword evidence="1" id="KW-0238">DNA-binding</keyword>
<evidence type="ECO:0000259" key="2">
    <source>
        <dbReference type="Pfam" id="PF21473"/>
    </source>
</evidence>
<dbReference type="InterPro" id="IPR051231">
    <property type="entry name" value="SOSS-B"/>
</dbReference>
<dbReference type="InterPro" id="IPR012340">
    <property type="entry name" value="NA-bd_OB-fold"/>
</dbReference>
<dbReference type="AlphaFoldDB" id="A0AA35SHP7"/>
<name>A0AA35SHP7_GEOBA</name>